<keyword evidence="4" id="KW-0284">Flavonoid biosynthesis</keyword>
<evidence type="ECO:0000259" key="14">
    <source>
        <dbReference type="Pfam" id="PF01370"/>
    </source>
</evidence>
<evidence type="ECO:0000256" key="12">
    <source>
        <dbReference type="ARBA" id="ARBA00048870"/>
    </source>
</evidence>
<dbReference type="Gene3D" id="3.40.50.720">
    <property type="entry name" value="NAD(P)-binding Rossmann-like Domain"/>
    <property type="match status" value="1"/>
</dbReference>
<evidence type="ECO:0000256" key="5">
    <source>
        <dbReference type="ARBA" id="ARBA00023445"/>
    </source>
</evidence>
<evidence type="ECO:0000313" key="16">
    <source>
        <dbReference type="Proteomes" id="UP001291623"/>
    </source>
</evidence>
<evidence type="ECO:0000256" key="13">
    <source>
        <dbReference type="ARBA" id="ARBA00049132"/>
    </source>
</evidence>
<keyword evidence="16" id="KW-1185">Reference proteome</keyword>
<accession>A0AAE1R756</accession>
<evidence type="ECO:0000256" key="6">
    <source>
        <dbReference type="ARBA" id="ARBA00037100"/>
    </source>
</evidence>
<keyword evidence="2" id="KW-0521">NADP</keyword>
<feature type="domain" description="NAD-dependent epimerase/dehydratase" evidence="14">
    <location>
        <begin position="9"/>
        <end position="247"/>
    </location>
</feature>
<dbReference type="GO" id="GO:0047890">
    <property type="term" value="F:flavanone 4-reductase activity"/>
    <property type="evidence" value="ECO:0007669"/>
    <property type="project" value="UniProtKB-EC"/>
</dbReference>
<dbReference type="AlphaFoldDB" id="A0AAE1R756"/>
<comment type="caution">
    <text evidence="15">The sequence shown here is derived from an EMBL/GenBank/DDBJ whole genome shotgun (WGS) entry which is preliminary data.</text>
</comment>
<dbReference type="EC" id="1.1.1.234" evidence="7"/>
<proteinExistence type="inferred from homology"/>
<dbReference type="InterPro" id="IPR001509">
    <property type="entry name" value="Epimerase_deHydtase"/>
</dbReference>
<dbReference type="InterPro" id="IPR050425">
    <property type="entry name" value="NAD(P)_dehydrat-like"/>
</dbReference>
<dbReference type="GO" id="GO:0045552">
    <property type="term" value="F:dihydroflavanol 4-reductase activity"/>
    <property type="evidence" value="ECO:0007669"/>
    <property type="project" value="UniProtKB-EC"/>
</dbReference>
<organism evidence="15 16">
    <name type="scientific">Anisodus tanguticus</name>
    <dbReference type="NCBI Taxonomy" id="243964"/>
    <lineage>
        <taxon>Eukaryota</taxon>
        <taxon>Viridiplantae</taxon>
        <taxon>Streptophyta</taxon>
        <taxon>Embryophyta</taxon>
        <taxon>Tracheophyta</taxon>
        <taxon>Spermatophyta</taxon>
        <taxon>Magnoliopsida</taxon>
        <taxon>eudicotyledons</taxon>
        <taxon>Gunneridae</taxon>
        <taxon>Pentapetalae</taxon>
        <taxon>asterids</taxon>
        <taxon>lamiids</taxon>
        <taxon>Solanales</taxon>
        <taxon>Solanaceae</taxon>
        <taxon>Solanoideae</taxon>
        <taxon>Hyoscyameae</taxon>
        <taxon>Anisodus</taxon>
    </lineage>
</organism>
<protein>
    <recommendedName>
        <fullName evidence="9">Dihydroflavonol 4-reductase</fullName>
        <ecNumber evidence="8">1.1.1.219</ecNumber>
        <ecNumber evidence="7">1.1.1.234</ecNumber>
    </recommendedName>
    <alternativeName>
        <fullName evidence="11">Dihydrokaempferol 4-reductase</fullName>
    </alternativeName>
    <alternativeName>
        <fullName evidence="10">Flavanone 4-reductase</fullName>
    </alternativeName>
</protein>
<comment type="catalytic activity">
    <reaction evidence="13">
        <text>a (2R,3S,4S)-leucoanthocyanidin + NADP(+) = a (2R,3R)-dihydroflavonol + NADPH + H(+)</text>
        <dbReference type="Rhea" id="RHEA:54444"/>
        <dbReference type="ChEBI" id="CHEBI:15378"/>
        <dbReference type="ChEBI" id="CHEBI:57783"/>
        <dbReference type="ChEBI" id="CHEBI:58349"/>
        <dbReference type="ChEBI" id="CHEBI:138176"/>
        <dbReference type="ChEBI" id="CHEBI:138188"/>
        <dbReference type="EC" id="1.1.1.219"/>
    </reaction>
</comment>
<dbReference type="PANTHER" id="PTHR10366">
    <property type="entry name" value="NAD DEPENDENT EPIMERASE/DEHYDRATASE"/>
    <property type="match status" value="1"/>
</dbReference>
<dbReference type="Pfam" id="PF01370">
    <property type="entry name" value="Epimerase"/>
    <property type="match status" value="1"/>
</dbReference>
<dbReference type="EC" id="1.1.1.219" evidence="8"/>
<dbReference type="EMBL" id="JAVYJV010000019">
    <property type="protein sequence ID" value="KAK4345949.1"/>
    <property type="molecule type" value="Genomic_DNA"/>
</dbReference>
<comment type="function">
    <text evidence="6">Bifunctional enzyme involved in flavonoid metabolism.</text>
</comment>
<evidence type="ECO:0000313" key="15">
    <source>
        <dbReference type="EMBL" id="KAK4345949.1"/>
    </source>
</evidence>
<evidence type="ECO:0000256" key="2">
    <source>
        <dbReference type="ARBA" id="ARBA00022857"/>
    </source>
</evidence>
<dbReference type="CDD" id="cd08958">
    <property type="entry name" value="FR_SDR_e"/>
    <property type="match status" value="1"/>
</dbReference>
<reference evidence="15" key="1">
    <citation type="submission" date="2023-12" db="EMBL/GenBank/DDBJ databases">
        <title>Genome assembly of Anisodus tanguticus.</title>
        <authorList>
            <person name="Wang Y.-J."/>
        </authorList>
    </citation>
    <scope>NUCLEOTIDE SEQUENCE</scope>
    <source>
        <strain evidence="15">KB-2021</strain>
        <tissue evidence="15">Leaf</tissue>
    </source>
</reference>
<sequence>MEKSEKGSVCVTGGTGYVTSWLIMRLIQSGYYVNTTINNNLDPEGASFLEKLPNASQKLKIFRTNPDNPESFRPAIEGCNAVIIGHSVDFEDKNDEETKIQRAIAGILGILKACLDSKTVKRVIYTSTDGAVVYVTGGQDVVDESSWSDIDFIKKLNPLGAVYSITKTLIEKEVLNFGEKNGVDVVCVNHAWVFGPFVTPQCSIIVLHNMAMILGNWTNIEYDYGVISLVHVDDVARAQIFLLECPQVKGRYICCNANLTPDELSQFLTARYPQYQIPTFDCLKVTKAFKSPRLCSKKLLDAGFKYKHNLNDMYDGAIACCKQVGLL</sequence>
<evidence type="ECO:0000256" key="4">
    <source>
        <dbReference type="ARBA" id="ARBA00023241"/>
    </source>
</evidence>
<evidence type="ECO:0000256" key="1">
    <source>
        <dbReference type="ARBA" id="ARBA00004935"/>
    </source>
</evidence>
<dbReference type="GO" id="GO:0009813">
    <property type="term" value="P:flavonoid biosynthetic process"/>
    <property type="evidence" value="ECO:0007669"/>
    <property type="project" value="UniProtKB-KW"/>
</dbReference>
<evidence type="ECO:0000256" key="9">
    <source>
        <dbReference type="ARBA" id="ARBA00039963"/>
    </source>
</evidence>
<gene>
    <name evidence="15" type="ORF">RND71_036125</name>
</gene>
<dbReference type="FunFam" id="3.40.50.720:FF:000085">
    <property type="entry name" value="Dihydroflavonol reductase"/>
    <property type="match status" value="1"/>
</dbReference>
<evidence type="ECO:0000256" key="11">
    <source>
        <dbReference type="ARBA" id="ARBA00042831"/>
    </source>
</evidence>
<comment type="pathway">
    <text evidence="1">Pigment biosynthesis; anthocyanin biosynthesis.</text>
</comment>
<dbReference type="SUPFAM" id="SSF51735">
    <property type="entry name" value="NAD(P)-binding Rossmann-fold domains"/>
    <property type="match status" value="1"/>
</dbReference>
<keyword evidence="3" id="KW-0560">Oxidoreductase</keyword>
<comment type="similarity">
    <text evidence="5">Belongs to the NAD(P)-dependent epimerase/dehydratase family. Dihydroflavonol-4-reductase subfamily.</text>
</comment>
<evidence type="ECO:0000256" key="7">
    <source>
        <dbReference type="ARBA" id="ARBA00039055"/>
    </source>
</evidence>
<evidence type="ECO:0000256" key="10">
    <source>
        <dbReference type="ARBA" id="ARBA00042087"/>
    </source>
</evidence>
<comment type="catalytic activity">
    <reaction evidence="12">
        <text>(2S)-flavan-4-ol + NADP(+) = (2S)-flavanone + NADPH + H(+)</text>
        <dbReference type="Rhea" id="RHEA:11228"/>
        <dbReference type="ChEBI" id="CHEBI:15378"/>
        <dbReference type="ChEBI" id="CHEBI:15605"/>
        <dbReference type="ChEBI" id="CHEBI:15606"/>
        <dbReference type="ChEBI" id="CHEBI:57783"/>
        <dbReference type="ChEBI" id="CHEBI:58349"/>
        <dbReference type="EC" id="1.1.1.234"/>
    </reaction>
</comment>
<dbReference type="PANTHER" id="PTHR10366:SF701">
    <property type="entry name" value="VESTITONE REDUCTASE-LIKE ISOFORM X1"/>
    <property type="match status" value="1"/>
</dbReference>
<dbReference type="Proteomes" id="UP001291623">
    <property type="component" value="Unassembled WGS sequence"/>
</dbReference>
<evidence type="ECO:0000256" key="8">
    <source>
        <dbReference type="ARBA" id="ARBA00039057"/>
    </source>
</evidence>
<dbReference type="InterPro" id="IPR036291">
    <property type="entry name" value="NAD(P)-bd_dom_sf"/>
</dbReference>
<name>A0AAE1R756_9SOLA</name>
<evidence type="ECO:0000256" key="3">
    <source>
        <dbReference type="ARBA" id="ARBA00023002"/>
    </source>
</evidence>